<feature type="region of interest" description="Disordered" evidence="9">
    <location>
        <begin position="15"/>
        <end position="109"/>
    </location>
</feature>
<dbReference type="Proteomes" id="UP001153292">
    <property type="component" value="Chromosome 2"/>
</dbReference>
<dbReference type="EMBL" id="OU963895">
    <property type="protein sequence ID" value="CAH2984961.1"/>
    <property type="molecule type" value="Genomic_DNA"/>
</dbReference>
<feature type="compositionally biased region" description="Polar residues" evidence="9">
    <location>
        <begin position="210"/>
        <end position="219"/>
    </location>
</feature>
<feature type="transmembrane region" description="Helical" evidence="10">
    <location>
        <begin position="755"/>
        <end position="774"/>
    </location>
</feature>
<feature type="compositionally biased region" description="Polar residues" evidence="9">
    <location>
        <begin position="358"/>
        <end position="368"/>
    </location>
</feature>
<dbReference type="InterPro" id="IPR003280">
    <property type="entry name" value="2pore_dom_K_chnl"/>
</dbReference>
<dbReference type="SUPFAM" id="SSF81324">
    <property type="entry name" value="Voltage-gated potassium channels"/>
    <property type="match status" value="2"/>
</dbReference>
<dbReference type="PRINTS" id="PR01333">
    <property type="entry name" value="2POREKCHANEL"/>
</dbReference>
<feature type="region of interest" description="Disordered" evidence="9">
    <location>
        <begin position="507"/>
        <end position="547"/>
    </location>
</feature>
<evidence type="ECO:0000259" key="11">
    <source>
        <dbReference type="Pfam" id="PF07885"/>
    </source>
</evidence>
<accession>A0ABN8L3I9</accession>
<evidence type="ECO:0000256" key="4">
    <source>
        <dbReference type="ARBA" id="ARBA00022989"/>
    </source>
</evidence>
<feature type="transmembrane region" description="Helical" evidence="10">
    <location>
        <begin position="917"/>
        <end position="939"/>
    </location>
</feature>
<evidence type="ECO:0000256" key="2">
    <source>
        <dbReference type="ARBA" id="ARBA00022448"/>
    </source>
</evidence>
<evidence type="ECO:0000256" key="1">
    <source>
        <dbReference type="ARBA" id="ARBA00004141"/>
    </source>
</evidence>
<evidence type="ECO:0000313" key="12">
    <source>
        <dbReference type="EMBL" id="CAH2984961.1"/>
    </source>
</evidence>
<keyword evidence="7 8" id="KW-0407">Ion channel</keyword>
<dbReference type="Gene3D" id="1.10.287.70">
    <property type="match status" value="1"/>
</dbReference>
<keyword evidence="6 10" id="KW-0472">Membrane</keyword>
<feature type="transmembrane region" description="Helical" evidence="10">
    <location>
        <begin position="669"/>
        <end position="686"/>
    </location>
</feature>
<name>A0ABN8L3I9_CHISP</name>
<feature type="compositionally biased region" description="Polar residues" evidence="9">
    <location>
        <begin position="518"/>
        <end position="541"/>
    </location>
</feature>
<feature type="compositionally biased region" description="Polar residues" evidence="9">
    <location>
        <begin position="464"/>
        <end position="483"/>
    </location>
</feature>
<evidence type="ECO:0000256" key="8">
    <source>
        <dbReference type="RuleBase" id="RU003857"/>
    </source>
</evidence>
<evidence type="ECO:0000256" key="10">
    <source>
        <dbReference type="SAM" id="Phobius"/>
    </source>
</evidence>
<evidence type="ECO:0000313" key="13">
    <source>
        <dbReference type="Proteomes" id="UP001153292"/>
    </source>
</evidence>
<feature type="region of interest" description="Disordered" evidence="9">
    <location>
        <begin position="587"/>
        <end position="626"/>
    </location>
</feature>
<organism evidence="12 13">
    <name type="scientific">Chilo suppressalis</name>
    <name type="common">Asiatic rice borer moth</name>
    <dbReference type="NCBI Taxonomy" id="168631"/>
    <lineage>
        <taxon>Eukaryota</taxon>
        <taxon>Metazoa</taxon>
        <taxon>Ecdysozoa</taxon>
        <taxon>Arthropoda</taxon>
        <taxon>Hexapoda</taxon>
        <taxon>Insecta</taxon>
        <taxon>Pterygota</taxon>
        <taxon>Neoptera</taxon>
        <taxon>Endopterygota</taxon>
        <taxon>Lepidoptera</taxon>
        <taxon>Glossata</taxon>
        <taxon>Ditrysia</taxon>
        <taxon>Pyraloidea</taxon>
        <taxon>Crambidae</taxon>
        <taxon>Crambinae</taxon>
        <taxon>Chilo</taxon>
    </lineage>
</organism>
<evidence type="ECO:0000256" key="3">
    <source>
        <dbReference type="ARBA" id="ARBA00022692"/>
    </source>
</evidence>
<feature type="domain" description="Potassium channel" evidence="11">
    <location>
        <begin position="750"/>
        <end position="808"/>
    </location>
</feature>
<dbReference type="PANTHER" id="PTHR11003">
    <property type="entry name" value="POTASSIUM CHANNEL, SUBFAMILY K"/>
    <property type="match status" value="1"/>
</dbReference>
<feature type="compositionally biased region" description="Basic and acidic residues" evidence="9">
    <location>
        <begin position="1039"/>
        <end position="1075"/>
    </location>
</feature>
<feature type="region of interest" description="Disordered" evidence="9">
    <location>
        <begin position="189"/>
        <end position="230"/>
    </location>
</feature>
<feature type="transmembrane region" description="Helical" evidence="10">
    <location>
        <begin position="786"/>
        <end position="807"/>
    </location>
</feature>
<feature type="region of interest" description="Disordered" evidence="9">
    <location>
        <begin position="1030"/>
        <end position="1075"/>
    </location>
</feature>
<evidence type="ECO:0000256" key="7">
    <source>
        <dbReference type="ARBA" id="ARBA00023303"/>
    </source>
</evidence>
<evidence type="ECO:0000256" key="6">
    <source>
        <dbReference type="ARBA" id="ARBA00023136"/>
    </source>
</evidence>
<keyword evidence="5 8" id="KW-0406">Ion transport</keyword>
<feature type="transmembrane region" description="Helical" evidence="10">
    <location>
        <begin position="976"/>
        <end position="993"/>
    </location>
</feature>
<reference evidence="12" key="1">
    <citation type="submission" date="2021-12" db="EMBL/GenBank/DDBJ databases">
        <authorList>
            <person name="King R."/>
        </authorList>
    </citation>
    <scope>NUCLEOTIDE SEQUENCE</scope>
</reference>
<comment type="subcellular location">
    <subcellularLocation>
        <location evidence="1">Membrane</location>
        <topology evidence="1">Multi-pass membrane protein</topology>
    </subcellularLocation>
</comment>
<comment type="similarity">
    <text evidence="8">Belongs to the two pore domain potassium channel (TC 1.A.1.8) family.</text>
</comment>
<feature type="compositionally biased region" description="Basic and acidic residues" evidence="9">
    <location>
        <begin position="37"/>
        <end position="48"/>
    </location>
</feature>
<dbReference type="Pfam" id="PF07885">
    <property type="entry name" value="Ion_trans_2"/>
    <property type="match status" value="2"/>
</dbReference>
<feature type="region of interest" description="Disordered" evidence="9">
    <location>
        <begin position="464"/>
        <end position="484"/>
    </location>
</feature>
<feature type="compositionally biased region" description="Low complexity" evidence="9">
    <location>
        <begin position="274"/>
        <end position="286"/>
    </location>
</feature>
<feature type="compositionally biased region" description="Basic and acidic residues" evidence="9">
    <location>
        <begin position="246"/>
        <end position="271"/>
    </location>
</feature>
<feature type="domain" description="Potassium channel" evidence="11">
    <location>
        <begin position="925"/>
        <end position="995"/>
    </location>
</feature>
<sequence>MSEERNEAENRLTLLIPKIKAESEAQTSGQLVSRSPEIIKDDIMDNEPKQTMSIRKRRNLSKNRGQAARQREKTPEPGRTPIPHEDTTTSDDEEVKSQPQRNSRELEAEKNYLEVKRLVQERATVKDPVYDIDTEEILEARVTAANERRRRSISPFAVPDKEELSRLERKGSFIDPSNKLLSTNYNLNLKDEDNNRRSSLTIEPPRENKPSLSTPTTASPIEKGFPYPLPTTPKKLTEIVYDDEKISDSKNQKTPEKKDEVFTFEEKETKQSLKAAPKTPETPTTPGELVTKVIQVERTPSKKLTPDNKPNVEIRERIVRTPSRKMSADVKPVIVKQPVKQVNDDHQTRAPPVKPARSKSSLRFGSKTSESEMSEDQANQLITNAPGQRRKVQPTPRRFMKNRSPRANRSQSINRFDETKVTDKTGTGMSQTSKEIIELMQKARARSLSIPKEDPRLPSAYKYQSKNLQTPSKAPSTPRNTRGISCPKTIQIISDKEILYGLSANQKGDLEQGKRSRQSSGYVDASQSEYTSSCYSTSPSENEYEFDLSERTAELTRKLKMLSEEVERVETRSNIILSKEISNAFKDSSKNQKPRLRKKSITTSKVEVNKPGVQQSSDTKAKNPDHDIKKEKAIISRWRIISCWQEFKRERKKDCDKIRSLRNRCICDLLLLIILCGLGGMMFKTFEGSFENTFKCGSRSVKRDFIEALWRGSHYLREDDWKSLARNKLHEFENQLQTAFEAGVTSYSGQRSWNFMNSFVYCLTLISTIGYGHIAPKTTYGRAATIVYAVIGIPLFLIVLADFGKLFTRIIKFFWSFIRRFYYTRNCRKVRRTAPVQEVMKGLNIVYDVVRRPSQIFNEEDIIESNESLPPPITRKLSDVPPPLPPKPGSAIIIDENDTEPETPAPSVFEIDDEFNLPISVAIVILIIYIFIGAVIYYTWENWTFFESFYFVFISMSTIGLGDLVPDHPHRMMASIMYLVFGLALTSMCINVVQVKLNDTFKQASAKLGATIGLKVAEEDGSLVAITPPPTEIVPVHKPRIENEESKSKEISYESKENESKENEFNQNDNNDKNR</sequence>
<evidence type="ECO:0000256" key="9">
    <source>
        <dbReference type="SAM" id="MobiDB-lite"/>
    </source>
</evidence>
<feature type="compositionally biased region" description="Polar residues" evidence="9">
    <location>
        <begin position="601"/>
        <end position="618"/>
    </location>
</feature>
<dbReference type="InterPro" id="IPR013099">
    <property type="entry name" value="K_chnl_dom"/>
</dbReference>
<feature type="compositionally biased region" description="Basic and acidic residues" evidence="9">
    <location>
        <begin position="69"/>
        <end position="87"/>
    </location>
</feature>
<feature type="region of interest" description="Disordered" evidence="9">
    <location>
        <begin position="334"/>
        <end position="379"/>
    </location>
</feature>
<proteinExistence type="inferred from homology"/>
<evidence type="ECO:0000256" key="5">
    <source>
        <dbReference type="ARBA" id="ARBA00023065"/>
    </source>
</evidence>
<feature type="region of interest" description="Disordered" evidence="9">
    <location>
        <begin position="246"/>
        <end position="288"/>
    </location>
</feature>
<gene>
    <name evidence="12" type="ORF">CHILSU_LOCUS4860</name>
</gene>
<keyword evidence="4 10" id="KW-1133">Transmembrane helix</keyword>
<protein>
    <recommendedName>
        <fullName evidence="11">Potassium channel domain-containing protein</fullName>
    </recommendedName>
</protein>
<keyword evidence="3 8" id="KW-0812">Transmembrane</keyword>
<keyword evidence="13" id="KW-1185">Reference proteome</keyword>
<feature type="compositionally biased region" description="Polar residues" evidence="9">
    <location>
        <begin position="24"/>
        <end position="33"/>
    </location>
</feature>
<keyword evidence="2 8" id="KW-0813">Transport</keyword>
<dbReference type="PANTHER" id="PTHR11003:SF335">
    <property type="entry name" value="POTASSIUM CHANNEL DOMAIN-CONTAINING PROTEIN"/>
    <property type="match status" value="1"/>
</dbReference>